<protein>
    <submittedName>
        <fullName evidence="1">Uncharacterized protein</fullName>
    </submittedName>
</protein>
<dbReference type="KEGG" id="cdep:91089510"/>
<accession>A0AAJ8JWZ3</accession>
<sequence length="183" mass="20496">MSQGSGGSHTSDGGSVNSPSMGIWGAVGSLRDHLSSVRSAFNTNICRAKEVFDDQESYDDTSQRDLDRSFQYLKDLKRINGSLRTQIGIDRPAASSARPEHEIDNASTTIDKNLENADYRHTDLGDILSSMEREIESGKRMSVDEMRVHYLKVGNGWITFPLTTYMTDWDRDEEGKHLLGYPC</sequence>
<name>A0AAJ8JWZ3_9TREE</name>
<dbReference type="RefSeq" id="XP_066070766.1">
    <property type="nucleotide sequence ID" value="XM_066214669.1"/>
</dbReference>
<dbReference type="AlphaFoldDB" id="A0AAJ8JWZ3"/>
<organism evidence="1 2">
    <name type="scientific">Cryptococcus depauperatus CBS 7841</name>
    <dbReference type="NCBI Taxonomy" id="1295531"/>
    <lineage>
        <taxon>Eukaryota</taxon>
        <taxon>Fungi</taxon>
        <taxon>Dikarya</taxon>
        <taxon>Basidiomycota</taxon>
        <taxon>Agaricomycotina</taxon>
        <taxon>Tremellomycetes</taxon>
        <taxon>Tremellales</taxon>
        <taxon>Cryptococcaceae</taxon>
        <taxon>Cryptococcus</taxon>
    </lineage>
</organism>
<evidence type="ECO:0000313" key="2">
    <source>
        <dbReference type="Proteomes" id="UP000094043"/>
    </source>
</evidence>
<reference evidence="1" key="2">
    <citation type="journal article" date="2022" name="Elife">
        <title>Obligate sexual reproduction of a homothallic fungus closely related to the Cryptococcus pathogenic species complex.</title>
        <authorList>
            <person name="Passer A.R."/>
            <person name="Clancey S.A."/>
            <person name="Shea T."/>
            <person name="David-Palma M."/>
            <person name="Averette A.F."/>
            <person name="Boekhout T."/>
            <person name="Porcel B.M."/>
            <person name="Nowrousian M."/>
            <person name="Cuomo C.A."/>
            <person name="Sun S."/>
            <person name="Heitman J."/>
            <person name="Coelho M.A."/>
        </authorList>
    </citation>
    <scope>NUCLEOTIDE SEQUENCE</scope>
    <source>
        <strain evidence="1">CBS 7841</strain>
    </source>
</reference>
<dbReference type="EMBL" id="CP143789">
    <property type="protein sequence ID" value="WVN90066.1"/>
    <property type="molecule type" value="Genomic_DNA"/>
</dbReference>
<reference evidence="1" key="3">
    <citation type="submission" date="2024-01" db="EMBL/GenBank/DDBJ databases">
        <authorList>
            <person name="Coelho M.A."/>
            <person name="David-Palma M."/>
            <person name="Shea T."/>
            <person name="Sun S."/>
            <person name="Cuomo C.A."/>
            <person name="Heitman J."/>
        </authorList>
    </citation>
    <scope>NUCLEOTIDE SEQUENCE</scope>
    <source>
        <strain evidence="1">CBS 7841</strain>
    </source>
</reference>
<gene>
    <name evidence="1" type="ORF">L203_105301</name>
</gene>
<reference evidence="1" key="1">
    <citation type="submission" date="2016-06" db="EMBL/GenBank/DDBJ databases">
        <authorList>
            <person name="Cuomo C."/>
            <person name="Litvintseva A."/>
            <person name="Heitman J."/>
            <person name="Chen Y."/>
            <person name="Sun S."/>
            <person name="Springer D."/>
            <person name="Dromer F."/>
            <person name="Young S."/>
            <person name="Zeng Q."/>
            <person name="Chapman S."/>
            <person name="Gujja S."/>
            <person name="Saif S."/>
            <person name="Birren B."/>
        </authorList>
    </citation>
    <scope>NUCLEOTIDE SEQUENCE</scope>
    <source>
        <strain evidence="1">CBS 7841</strain>
    </source>
</reference>
<evidence type="ECO:0000313" key="1">
    <source>
        <dbReference type="EMBL" id="WVN90066.1"/>
    </source>
</evidence>
<dbReference type="Proteomes" id="UP000094043">
    <property type="component" value="Chromosome 6"/>
</dbReference>
<dbReference type="GeneID" id="91089510"/>
<keyword evidence="2" id="KW-1185">Reference proteome</keyword>
<proteinExistence type="predicted"/>